<evidence type="ECO:0000313" key="2">
    <source>
        <dbReference type="EMBL" id="MPM71124.1"/>
    </source>
</evidence>
<gene>
    <name evidence="2" type="primary">ruvB_56</name>
    <name evidence="2" type="ORF">SDC9_118087</name>
</gene>
<dbReference type="GO" id="GO:0009378">
    <property type="term" value="F:four-way junction helicase activity"/>
    <property type="evidence" value="ECO:0007669"/>
    <property type="project" value="InterPro"/>
</dbReference>
<keyword evidence="2" id="KW-0347">Helicase</keyword>
<accession>A0A645C8Q7</accession>
<dbReference type="PANTHER" id="PTHR42848:SF1">
    <property type="entry name" value="HOLLIDAY JUNCTION BRANCH MIGRATION COMPLEX SUBUNIT RUVB"/>
    <property type="match status" value="1"/>
</dbReference>
<dbReference type="InterPro" id="IPR008823">
    <property type="entry name" value="RuvB_wg_C"/>
</dbReference>
<feature type="domain" description="RuvB winged helix C-terminal" evidence="1">
    <location>
        <begin position="23"/>
        <end position="93"/>
    </location>
</feature>
<comment type="caution">
    <text evidence="2">The sequence shown here is derived from an EMBL/GenBank/DDBJ whole genome shotgun (WGS) entry which is preliminary data.</text>
</comment>
<dbReference type="AlphaFoldDB" id="A0A645C8Q7"/>
<dbReference type="GO" id="GO:0003677">
    <property type="term" value="F:DNA binding"/>
    <property type="evidence" value="ECO:0007669"/>
    <property type="project" value="InterPro"/>
</dbReference>
<dbReference type="SUPFAM" id="SSF46785">
    <property type="entry name" value="Winged helix' DNA-binding domain"/>
    <property type="match status" value="1"/>
</dbReference>
<dbReference type="InterPro" id="IPR036388">
    <property type="entry name" value="WH-like_DNA-bd_sf"/>
</dbReference>
<dbReference type="Pfam" id="PF05491">
    <property type="entry name" value="WHD_RuvB"/>
    <property type="match status" value="1"/>
</dbReference>
<dbReference type="PANTHER" id="PTHR42848">
    <property type="match status" value="1"/>
</dbReference>
<dbReference type="GO" id="GO:0006281">
    <property type="term" value="P:DNA repair"/>
    <property type="evidence" value="ECO:0007669"/>
    <property type="project" value="InterPro"/>
</dbReference>
<protein>
    <submittedName>
        <fullName evidence="2">Holliday junction ATP-dependent DNA helicase RuvB</fullName>
        <ecNumber evidence="2">3.6.4.12</ecNumber>
    </submittedName>
</protein>
<sequence length="106" mass="12154">MEQTKISEEMVKRALDIFEIDQLGLDENDRRLILAMMEKHHGGPVGLKTLAASINEDPGTIEEVLEPYLIQIAFIKRSPKGRILTRQAYEHFQRPYPGEKEKASFS</sequence>
<organism evidence="2">
    <name type="scientific">bioreactor metagenome</name>
    <dbReference type="NCBI Taxonomy" id="1076179"/>
    <lineage>
        <taxon>unclassified sequences</taxon>
        <taxon>metagenomes</taxon>
        <taxon>ecological metagenomes</taxon>
    </lineage>
</organism>
<dbReference type="GO" id="GO:0005524">
    <property type="term" value="F:ATP binding"/>
    <property type="evidence" value="ECO:0007669"/>
    <property type="project" value="InterPro"/>
</dbReference>
<dbReference type="GO" id="GO:0006310">
    <property type="term" value="P:DNA recombination"/>
    <property type="evidence" value="ECO:0007669"/>
    <property type="project" value="InterPro"/>
</dbReference>
<reference evidence="2" key="1">
    <citation type="submission" date="2019-08" db="EMBL/GenBank/DDBJ databases">
        <authorList>
            <person name="Kucharzyk K."/>
            <person name="Murdoch R.W."/>
            <person name="Higgins S."/>
            <person name="Loffler F."/>
        </authorList>
    </citation>
    <scope>NUCLEOTIDE SEQUENCE</scope>
</reference>
<dbReference type="InterPro" id="IPR004605">
    <property type="entry name" value="DNA_helicase_Holl-junc_RuvB"/>
</dbReference>
<keyword evidence="2" id="KW-0547">Nucleotide-binding</keyword>
<dbReference type="Gene3D" id="1.10.10.10">
    <property type="entry name" value="Winged helix-like DNA-binding domain superfamily/Winged helix DNA-binding domain"/>
    <property type="match status" value="1"/>
</dbReference>
<dbReference type="EMBL" id="VSSQ01023914">
    <property type="protein sequence ID" value="MPM71124.1"/>
    <property type="molecule type" value="Genomic_DNA"/>
</dbReference>
<dbReference type="GO" id="GO:0016787">
    <property type="term" value="F:hydrolase activity"/>
    <property type="evidence" value="ECO:0007669"/>
    <property type="project" value="UniProtKB-KW"/>
</dbReference>
<name>A0A645C8Q7_9ZZZZ</name>
<evidence type="ECO:0000259" key="1">
    <source>
        <dbReference type="Pfam" id="PF05491"/>
    </source>
</evidence>
<dbReference type="InterPro" id="IPR036390">
    <property type="entry name" value="WH_DNA-bd_sf"/>
</dbReference>
<dbReference type="EC" id="3.6.4.12" evidence="2"/>
<proteinExistence type="predicted"/>
<keyword evidence="2" id="KW-0067">ATP-binding</keyword>
<keyword evidence="2" id="KW-0378">Hydrolase</keyword>